<accession>A0A5C3Q0H4</accession>
<feature type="region of interest" description="Disordered" evidence="1">
    <location>
        <begin position="1"/>
        <end position="26"/>
    </location>
</feature>
<dbReference type="EMBL" id="ML178879">
    <property type="protein sequence ID" value="TFK95604.1"/>
    <property type="molecule type" value="Genomic_DNA"/>
</dbReference>
<evidence type="ECO:0000313" key="3">
    <source>
        <dbReference type="Proteomes" id="UP000305067"/>
    </source>
</evidence>
<feature type="compositionally biased region" description="Polar residues" evidence="1">
    <location>
        <begin position="12"/>
        <end position="26"/>
    </location>
</feature>
<reference evidence="2 3" key="1">
    <citation type="journal article" date="2019" name="Nat. Ecol. Evol.">
        <title>Megaphylogeny resolves global patterns of mushroom evolution.</title>
        <authorList>
            <person name="Varga T."/>
            <person name="Krizsan K."/>
            <person name="Foldi C."/>
            <person name="Dima B."/>
            <person name="Sanchez-Garcia M."/>
            <person name="Sanchez-Ramirez S."/>
            <person name="Szollosi G.J."/>
            <person name="Szarkandi J.G."/>
            <person name="Papp V."/>
            <person name="Albert L."/>
            <person name="Andreopoulos W."/>
            <person name="Angelini C."/>
            <person name="Antonin V."/>
            <person name="Barry K.W."/>
            <person name="Bougher N.L."/>
            <person name="Buchanan P."/>
            <person name="Buyck B."/>
            <person name="Bense V."/>
            <person name="Catcheside P."/>
            <person name="Chovatia M."/>
            <person name="Cooper J."/>
            <person name="Damon W."/>
            <person name="Desjardin D."/>
            <person name="Finy P."/>
            <person name="Geml J."/>
            <person name="Haridas S."/>
            <person name="Hughes K."/>
            <person name="Justo A."/>
            <person name="Karasinski D."/>
            <person name="Kautmanova I."/>
            <person name="Kiss B."/>
            <person name="Kocsube S."/>
            <person name="Kotiranta H."/>
            <person name="LaButti K.M."/>
            <person name="Lechner B.E."/>
            <person name="Liimatainen K."/>
            <person name="Lipzen A."/>
            <person name="Lukacs Z."/>
            <person name="Mihaltcheva S."/>
            <person name="Morgado L.N."/>
            <person name="Niskanen T."/>
            <person name="Noordeloos M.E."/>
            <person name="Ohm R.A."/>
            <person name="Ortiz-Santana B."/>
            <person name="Ovrebo C."/>
            <person name="Racz N."/>
            <person name="Riley R."/>
            <person name="Savchenko A."/>
            <person name="Shiryaev A."/>
            <person name="Soop K."/>
            <person name="Spirin V."/>
            <person name="Szebenyi C."/>
            <person name="Tomsovsky M."/>
            <person name="Tulloss R.E."/>
            <person name="Uehling J."/>
            <person name="Grigoriev I.V."/>
            <person name="Vagvolgyi C."/>
            <person name="Papp T."/>
            <person name="Martin F.M."/>
            <person name="Miettinen O."/>
            <person name="Hibbett D.S."/>
            <person name="Nagy L.G."/>
        </authorList>
    </citation>
    <scope>NUCLEOTIDE SEQUENCE [LARGE SCALE GENOMIC DNA]</scope>
    <source>
        <strain evidence="2 3">CBS 309.79</strain>
    </source>
</reference>
<dbReference type="AlphaFoldDB" id="A0A5C3Q0H4"/>
<protein>
    <submittedName>
        <fullName evidence="2">Uncharacterized protein</fullName>
    </submittedName>
</protein>
<proteinExistence type="predicted"/>
<organism evidence="2 3">
    <name type="scientific">Pterulicium gracile</name>
    <dbReference type="NCBI Taxonomy" id="1884261"/>
    <lineage>
        <taxon>Eukaryota</taxon>
        <taxon>Fungi</taxon>
        <taxon>Dikarya</taxon>
        <taxon>Basidiomycota</taxon>
        <taxon>Agaricomycotina</taxon>
        <taxon>Agaricomycetes</taxon>
        <taxon>Agaricomycetidae</taxon>
        <taxon>Agaricales</taxon>
        <taxon>Pleurotineae</taxon>
        <taxon>Pterulaceae</taxon>
        <taxon>Pterulicium</taxon>
    </lineage>
</organism>
<sequence length="188" mass="20420">MEPDTSLCPDPESQSTSDSQTLGSFNQSLGTLRTGMASAELVMKDLRERISSMQRAADKLYPENHHVNLPPTHLTRKSRHGPSPAEDGINAGFFSRLAEKSRSIGEHTAILVMNEACERAAPSTCAAWVIPRTLPHMATFQSYCLAMQLGRSGSAPLSGYLEGIETRFGLDPSDQEVSALRNMVAAFP</sequence>
<evidence type="ECO:0000313" key="2">
    <source>
        <dbReference type="EMBL" id="TFK95604.1"/>
    </source>
</evidence>
<feature type="region of interest" description="Disordered" evidence="1">
    <location>
        <begin position="64"/>
        <end position="86"/>
    </location>
</feature>
<gene>
    <name evidence="2" type="ORF">BDV98DRAFT_659634</name>
</gene>
<name>A0A5C3Q0H4_9AGAR</name>
<dbReference type="Proteomes" id="UP000305067">
    <property type="component" value="Unassembled WGS sequence"/>
</dbReference>
<evidence type="ECO:0000256" key="1">
    <source>
        <dbReference type="SAM" id="MobiDB-lite"/>
    </source>
</evidence>
<keyword evidence="3" id="KW-1185">Reference proteome</keyword>